<evidence type="ECO:0000313" key="3">
    <source>
        <dbReference type="Proteomes" id="UP000800200"/>
    </source>
</evidence>
<reference evidence="2" key="1">
    <citation type="journal article" date="2020" name="Stud. Mycol.">
        <title>101 Dothideomycetes genomes: a test case for predicting lifestyles and emergence of pathogens.</title>
        <authorList>
            <person name="Haridas S."/>
            <person name="Albert R."/>
            <person name="Binder M."/>
            <person name="Bloem J."/>
            <person name="Labutti K."/>
            <person name="Salamov A."/>
            <person name="Andreopoulos B."/>
            <person name="Baker S."/>
            <person name="Barry K."/>
            <person name="Bills G."/>
            <person name="Bluhm B."/>
            <person name="Cannon C."/>
            <person name="Castanera R."/>
            <person name="Culley D."/>
            <person name="Daum C."/>
            <person name="Ezra D."/>
            <person name="Gonzalez J."/>
            <person name="Henrissat B."/>
            <person name="Kuo A."/>
            <person name="Liang C."/>
            <person name="Lipzen A."/>
            <person name="Lutzoni F."/>
            <person name="Magnuson J."/>
            <person name="Mondo S."/>
            <person name="Nolan M."/>
            <person name="Ohm R."/>
            <person name="Pangilinan J."/>
            <person name="Park H.-J."/>
            <person name="Ramirez L."/>
            <person name="Alfaro M."/>
            <person name="Sun H."/>
            <person name="Tritt A."/>
            <person name="Yoshinaga Y."/>
            <person name="Zwiers L.-H."/>
            <person name="Turgeon B."/>
            <person name="Goodwin S."/>
            <person name="Spatafora J."/>
            <person name="Crous P."/>
            <person name="Grigoriev I."/>
        </authorList>
    </citation>
    <scope>NUCLEOTIDE SEQUENCE</scope>
    <source>
        <strain evidence="2">CBS 207.26</strain>
    </source>
</reference>
<sequence length="132" mass="13780">MSKNLVDTEVGGEQTQYEGAHTFTEPHAKEAGQLGETKLNEDPASGTSSSLHKPASNAPNAQGVTPADKIRYGQSIQQDVMCGKTTGFTGHASTEGSFGGTEALGESTEGFANERREQGYGGGRDMEKNIGA</sequence>
<dbReference type="Proteomes" id="UP000800200">
    <property type="component" value="Unassembled WGS sequence"/>
</dbReference>
<accession>A0A6A6EKQ1</accession>
<gene>
    <name evidence="2" type="ORF">K469DRAFT_390431</name>
</gene>
<keyword evidence="3" id="KW-1185">Reference proteome</keyword>
<feature type="compositionally biased region" description="Polar residues" evidence="1">
    <location>
        <begin position="45"/>
        <end position="63"/>
    </location>
</feature>
<dbReference type="EMBL" id="ML994618">
    <property type="protein sequence ID" value="KAF2190670.1"/>
    <property type="molecule type" value="Genomic_DNA"/>
</dbReference>
<name>A0A6A6EKQ1_9PEZI</name>
<dbReference type="OrthoDB" id="5386823at2759"/>
<proteinExistence type="predicted"/>
<organism evidence="2 3">
    <name type="scientific">Zopfia rhizophila CBS 207.26</name>
    <dbReference type="NCBI Taxonomy" id="1314779"/>
    <lineage>
        <taxon>Eukaryota</taxon>
        <taxon>Fungi</taxon>
        <taxon>Dikarya</taxon>
        <taxon>Ascomycota</taxon>
        <taxon>Pezizomycotina</taxon>
        <taxon>Dothideomycetes</taxon>
        <taxon>Dothideomycetes incertae sedis</taxon>
        <taxon>Zopfiaceae</taxon>
        <taxon>Zopfia</taxon>
    </lineage>
</organism>
<evidence type="ECO:0000313" key="2">
    <source>
        <dbReference type="EMBL" id="KAF2190670.1"/>
    </source>
</evidence>
<evidence type="ECO:0000256" key="1">
    <source>
        <dbReference type="SAM" id="MobiDB-lite"/>
    </source>
</evidence>
<feature type="compositionally biased region" description="Basic and acidic residues" evidence="1">
    <location>
        <begin position="112"/>
        <end position="132"/>
    </location>
</feature>
<feature type="region of interest" description="Disordered" evidence="1">
    <location>
        <begin position="1"/>
        <end position="71"/>
    </location>
</feature>
<protein>
    <submittedName>
        <fullName evidence="2">Uncharacterized protein</fullName>
    </submittedName>
</protein>
<feature type="region of interest" description="Disordered" evidence="1">
    <location>
        <begin position="90"/>
        <end position="132"/>
    </location>
</feature>
<dbReference type="AlphaFoldDB" id="A0A6A6EKQ1"/>